<proteinExistence type="inferred from homology"/>
<evidence type="ECO:0000256" key="1">
    <source>
        <dbReference type="ARBA" id="ARBA00006129"/>
    </source>
</evidence>
<evidence type="ECO:0000313" key="2">
    <source>
        <dbReference type="EMBL" id="NSL85694.1"/>
    </source>
</evidence>
<dbReference type="CDD" id="cd24098">
    <property type="entry name" value="ASKHA_NBD_TobZ_N"/>
    <property type="match status" value="1"/>
</dbReference>
<name>A0A3S1D2T8_9BACT</name>
<dbReference type="Pfam" id="PF16861">
    <property type="entry name" value="Carbam_trans_C"/>
    <property type="match status" value="1"/>
</dbReference>
<reference evidence="2" key="1">
    <citation type="submission" date="2020-05" db="EMBL/GenBank/DDBJ databases">
        <title>Chitinophaga laudate sp. nov., isolated from a tropical peat swamp.</title>
        <authorList>
            <person name="Goh C.B.S."/>
            <person name="Lee M.S."/>
            <person name="Parimannan S."/>
            <person name="Pasbakhsh P."/>
            <person name="Yule C.M."/>
            <person name="Rajandas H."/>
            <person name="Loke S."/>
            <person name="Croft L."/>
            <person name="Tan J.B.L."/>
        </authorList>
    </citation>
    <scope>NUCLEOTIDE SEQUENCE</scope>
    <source>
        <strain evidence="2">Mgbs1</strain>
    </source>
</reference>
<dbReference type="GO" id="GO:0016740">
    <property type="term" value="F:transferase activity"/>
    <property type="evidence" value="ECO:0007669"/>
    <property type="project" value="UniProtKB-KW"/>
</dbReference>
<keyword evidence="2" id="KW-0808">Transferase</keyword>
<dbReference type="InterPro" id="IPR003696">
    <property type="entry name" value="Carbtransf_dom"/>
</dbReference>
<dbReference type="Gene3D" id="3.90.870.20">
    <property type="entry name" value="Carbamoyltransferase, C-terminal domain"/>
    <property type="match status" value="1"/>
</dbReference>
<dbReference type="Gene3D" id="3.30.420.40">
    <property type="match status" value="2"/>
</dbReference>
<dbReference type="PANTHER" id="PTHR34847:SF1">
    <property type="entry name" value="NODULATION PROTEIN U"/>
    <property type="match status" value="1"/>
</dbReference>
<dbReference type="Pfam" id="PF02543">
    <property type="entry name" value="Carbam_trans_N"/>
    <property type="match status" value="1"/>
</dbReference>
<dbReference type="InterPro" id="IPR051338">
    <property type="entry name" value="NodU/CmcH_Carbamoyltrnsfr"/>
</dbReference>
<dbReference type="EMBL" id="RIAR02000001">
    <property type="protein sequence ID" value="NSL85694.1"/>
    <property type="molecule type" value="Genomic_DNA"/>
</dbReference>
<dbReference type="InterPro" id="IPR031730">
    <property type="entry name" value="Carbam_trans_C"/>
</dbReference>
<accession>A0A3S1D2T8</accession>
<dbReference type="InterPro" id="IPR038152">
    <property type="entry name" value="Carbam_trans_C_sf"/>
</dbReference>
<organism evidence="2 3">
    <name type="scientific">Chitinophaga solisilvae</name>
    <dbReference type="NCBI Taxonomy" id="1233460"/>
    <lineage>
        <taxon>Bacteria</taxon>
        <taxon>Pseudomonadati</taxon>
        <taxon>Bacteroidota</taxon>
        <taxon>Chitinophagia</taxon>
        <taxon>Chitinophagales</taxon>
        <taxon>Chitinophagaceae</taxon>
        <taxon>Chitinophaga</taxon>
    </lineage>
</organism>
<dbReference type="InterPro" id="IPR043129">
    <property type="entry name" value="ATPase_NBD"/>
</dbReference>
<keyword evidence="3" id="KW-1185">Reference proteome</keyword>
<dbReference type="OrthoDB" id="9780777at2"/>
<comment type="similarity">
    <text evidence="1">Belongs to the NodU/CmcH family.</text>
</comment>
<dbReference type="Proteomes" id="UP000281028">
    <property type="component" value="Unassembled WGS sequence"/>
</dbReference>
<dbReference type="AlphaFoldDB" id="A0A3S1D2T8"/>
<dbReference type="SUPFAM" id="SSF53067">
    <property type="entry name" value="Actin-like ATPase domain"/>
    <property type="match status" value="1"/>
</dbReference>
<gene>
    <name evidence="2" type="ORF">ECE50_002555</name>
</gene>
<evidence type="ECO:0000313" key="3">
    <source>
        <dbReference type="Proteomes" id="UP000281028"/>
    </source>
</evidence>
<protein>
    <submittedName>
        <fullName evidence="2">Carbamoyl transferase</fullName>
    </submittedName>
</protein>
<dbReference type="PANTHER" id="PTHR34847">
    <property type="entry name" value="NODULATION PROTEIN U"/>
    <property type="match status" value="1"/>
</dbReference>
<sequence length="583" mass="65247">MSFKILGINAAYHESAASLLVDGQLIASIEEERLNRVKHAKPARIDNPDELPLGAIMECLRMADLSLADIDIVAYSFDPKRRTAHHANMEDPTTPGDWGTPAGEYLFCSQLLSVPEKFRRLGFRGQFHWVEHARAHAASAFYPAPFEEAAILSVDGIGEIESVLMAYGKKDMITPVKQIVYPNSLGFLWEKFAKYLGHSEYDACKIMSLASFGNPATYEKQFQSFIQTGKDGFEIDPLLICFRVEDYAPLENLFGVPRRKATEALRQEHMDIAAGLQQITTTILLALTRHIHEVTGSSNLCLAGGVALNCVANKILFEEGPFEHIYIQPAANDAGTSLGAALYTYYNIYGGEHYRPFELKHTYLGPGYTDEEIIYTLKGLDVNYEQVNDIEKTVAALISEGNVVGWFQGRMEFGPRALGNRSLLADPRNPEMIKRMNRLVKHREDHRPFCPSVLEEDATSWFEIRKDAIASRFMLMAYPVNPSLQDQIPAVVHVDGTCRIQQVQSATNPKYHRLISEFKAITGVPVLLNTSFNDREPIVCTPEDAIRTFLKTKIDYLAIGNFLLRKTDNLTAGNKKEAVAAYA</sequence>
<comment type="caution">
    <text evidence="2">The sequence shown here is derived from an EMBL/GenBank/DDBJ whole genome shotgun (WGS) entry which is preliminary data.</text>
</comment>